<organism evidence="2 3">
    <name type="scientific">Macrophomina phaseolina</name>
    <dbReference type="NCBI Taxonomy" id="35725"/>
    <lineage>
        <taxon>Eukaryota</taxon>
        <taxon>Fungi</taxon>
        <taxon>Dikarya</taxon>
        <taxon>Ascomycota</taxon>
        <taxon>Pezizomycotina</taxon>
        <taxon>Dothideomycetes</taxon>
        <taxon>Dothideomycetes incertae sedis</taxon>
        <taxon>Botryosphaeriales</taxon>
        <taxon>Botryosphaeriaceae</taxon>
        <taxon>Macrophomina</taxon>
    </lineage>
</organism>
<feature type="region of interest" description="Disordered" evidence="1">
    <location>
        <begin position="176"/>
        <end position="205"/>
    </location>
</feature>
<feature type="compositionally biased region" description="Polar residues" evidence="1">
    <location>
        <begin position="36"/>
        <end position="45"/>
    </location>
</feature>
<feature type="compositionally biased region" description="Basic residues" evidence="1">
    <location>
        <begin position="176"/>
        <end position="198"/>
    </location>
</feature>
<evidence type="ECO:0000256" key="1">
    <source>
        <dbReference type="SAM" id="MobiDB-lite"/>
    </source>
</evidence>
<keyword evidence="3" id="KW-1185">Reference proteome</keyword>
<sequence length="323" mass="36559">MSSCPEAPGPLGVASSGRGREKEAIGNGDGYKRAQASRTTISPQQAIASLTHSVPFSLRRSLQTHTPPQVPASHNEVDHHHSLRLPRGPRQRPQLRRPRRQQHPALRFQAAARCRRALPLLRAQVPQPLDPRVAQLQRQLPARGLCERVHRQARAGGPPAARRAGHRLVLRAPPRCRRQQGARGARAHRPLQRRRRDRQGRERGQVQVALRQCRQPLFVPRLRHRFRLQVRHLGRALRPEGDLGRGGWLCCCAFSRFLSRLPDLPVQVDGCENPVIPRGPVTRFDRSGSLLDSECSDERLIVVNLSFPDMCRRILLRCVILDF</sequence>
<evidence type="ECO:0000313" key="3">
    <source>
        <dbReference type="Proteomes" id="UP000774617"/>
    </source>
</evidence>
<dbReference type="EMBL" id="JAGTJR010000060">
    <property type="protein sequence ID" value="KAH7025409.1"/>
    <property type="molecule type" value="Genomic_DNA"/>
</dbReference>
<feature type="region of interest" description="Disordered" evidence="1">
    <location>
        <begin position="63"/>
        <end position="106"/>
    </location>
</feature>
<dbReference type="Proteomes" id="UP000774617">
    <property type="component" value="Unassembled WGS sequence"/>
</dbReference>
<comment type="caution">
    <text evidence="2">The sequence shown here is derived from an EMBL/GenBank/DDBJ whole genome shotgun (WGS) entry which is preliminary data.</text>
</comment>
<accession>A0ABQ8FT87</accession>
<name>A0ABQ8FT87_9PEZI</name>
<proteinExistence type="predicted"/>
<protein>
    <submittedName>
        <fullName evidence="2">Uncharacterized protein</fullName>
    </submittedName>
</protein>
<evidence type="ECO:0000313" key="2">
    <source>
        <dbReference type="EMBL" id="KAH7025409.1"/>
    </source>
</evidence>
<feature type="compositionally biased region" description="Basic residues" evidence="1">
    <location>
        <begin position="81"/>
        <end position="102"/>
    </location>
</feature>
<feature type="region of interest" description="Disordered" evidence="1">
    <location>
        <begin position="1"/>
        <end position="45"/>
    </location>
</feature>
<gene>
    <name evidence="2" type="ORF">B0J12DRAFT_385449</name>
</gene>
<reference evidence="2 3" key="1">
    <citation type="journal article" date="2021" name="Nat. Commun.">
        <title>Genetic determinants of endophytism in the Arabidopsis root mycobiome.</title>
        <authorList>
            <person name="Mesny F."/>
            <person name="Miyauchi S."/>
            <person name="Thiergart T."/>
            <person name="Pickel B."/>
            <person name="Atanasova L."/>
            <person name="Karlsson M."/>
            <person name="Huettel B."/>
            <person name="Barry K.W."/>
            <person name="Haridas S."/>
            <person name="Chen C."/>
            <person name="Bauer D."/>
            <person name="Andreopoulos W."/>
            <person name="Pangilinan J."/>
            <person name="LaButti K."/>
            <person name="Riley R."/>
            <person name="Lipzen A."/>
            <person name="Clum A."/>
            <person name="Drula E."/>
            <person name="Henrissat B."/>
            <person name="Kohler A."/>
            <person name="Grigoriev I.V."/>
            <person name="Martin F.M."/>
            <person name="Hacquard S."/>
        </authorList>
    </citation>
    <scope>NUCLEOTIDE SEQUENCE [LARGE SCALE GENOMIC DNA]</scope>
    <source>
        <strain evidence="2 3">MPI-SDFR-AT-0080</strain>
    </source>
</reference>